<protein>
    <submittedName>
        <fullName evidence="2">Uncharacterized protein</fullName>
    </submittedName>
</protein>
<evidence type="ECO:0000256" key="1">
    <source>
        <dbReference type="SAM" id="MobiDB-lite"/>
    </source>
</evidence>
<dbReference type="AlphaFoldDB" id="A0A9P5P6S6"/>
<proteinExistence type="predicted"/>
<dbReference type="EMBL" id="JADNRY010000311">
    <property type="protein sequence ID" value="KAF9059316.1"/>
    <property type="molecule type" value="Genomic_DNA"/>
</dbReference>
<keyword evidence="3" id="KW-1185">Reference proteome</keyword>
<feature type="region of interest" description="Disordered" evidence="1">
    <location>
        <begin position="1"/>
        <end position="29"/>
    </location>
</feature>
<dbReference type="OrthoDB" id="3049395at2759"/>
<dbReference type="Proteomes" id="UP000772434">
    <property type="component" value="Unassembled WGS sequence"/>
</dbReference>
<evidence type="ECO:0000313" key="2">
    <source>
        <dbReference type="EMBL" id="KAF9059316.1"/>
    </source>
</evidence>
<reference evidence="2" key="1">
    <citation type="submission" date="2020-11" db="EMBL/GenBank/DDBJ databases">
        <authorList>
            <consortium name="DOE Joint Genome Institute"/>
            <person name="Ahrendt S."/>
            <person name="Riley R."/>
            <person name="Andreopoulos W."/>
            <person name="Labutti K."/>
            <person name="Pangilinan J."/>
            <person name="Ruiz-Duenas F.J."/>
            <person name="Barrasa J.M."/>
            <person name="Sanchez-Garcia M."/>
            <person name="Camarero S."/>
            <person name="Miyauchi S."/>
            <person name="Serrano A."/>
            <person name="Linde D."/>
            <person name="Babiker R."/>
            <person name="Drula E."/>
            <person name="Ayuso-Fernandez I."/>
            <person name="Pacheco R."/>
            <person name="Padilla G."/>
            <person name="Ferreira P."/>
            <person name="Barriuso J."/>
            <person name="Kellner H."/>
            <person name="Castanera R."/>
            <person name="Alfaro M."/>
            <person name="Ramirez L."/>
            <person name="Pisabarro A.G."/>
            <person name="Kuo A."/>
            <person name="Tritt A."/>
            <person name="Lipzen A."/>
            <person name="He G."/>
            <person name="Yan M."/>
            <person name="Ng V."/>
            <person name="Cullen D."/>
            <person name="Martin F."/>
            <person name="Rosso M.-N."/>
            <person name="Henrissat B."/>
            <person name="Hibbett D."/>
            <person name="Martinez A.T."/>
            <person name="Grigoriev I.V."/>
        </authorList>
    </citation>
    <scope>NUCLEOTIDE SEQUENCE</scope>
    <source>
        <strain evidence="2">AH 40177</strain>
    </source>
</reference>
<sequence>MTVAATSDFDPDHFPETSQSHRGRIRECKQKSKILSDLQTADSSRQFWKGVRDLSDAKVRPPSVTADQLSNVFVKRLNLLPQMPTHFDAGIWKHNSHLSSLIPPNTSTKGLKTNRKVASSRRKLQLLT</sequence>
<accession>A0A9P5P6S6</accession>
<organism evidence="2 3">
    <name type="scientific">Rhodocollybia butyracea</name>
    <dbReference type="NCBI Taxonomy" id="206335"/>
    <lineage>
        <taxon>Eukaryota</taxon>
        <taxon>Fungi</taxon>
        <taxon>Dikarya</taxon>
        <taxon>Basidiomycota</taxon>
        <taxon>Agaricomycotina</taxon>
        <taxon>Agaricomycetes</taxon>
        <taxon>Agaricomycetidae</taxon>
        <taxon>Agaricales</taxon>
        <taxon>Marasmiineae</taxon>
        <taxon>Omphalotaceae</taxon>
        <taxon>Rhodocollybia</taxon>
    </lineage>
</organism>
<gene>
    <name evidence="2" type="ORF">BDP27DRAFT_1431553</name>
</gene>
<comment type="caution">
    <text evidence="2">The sequence shown here is derived from an EMBL/GenBank/DDBJ whole genome shotgun (WGS) entry which is preliminary data.</text>
</comment>
<name>A0A9P5P6S6_9AGAR</name>
<evidence type="ECO:0000313" key="3">
    <source>
        <dbReference type="Proteomes" id="UP000772434"/>
    </source>
</evidence>